<organism evidence="5 6">
    <name type="scientific">Somion occarium</name>
    <dbReference type="NCBI Taxonomy" id="3059160"/>
    <lineage>
        <taxon>Eukaryota</taxon>
        <taxon>Fungi</taxon>
        <taxon>Dikarya</taxon>
        <taxon>Basidiomycota</taxon>
        <taxon>Agaricomycotina</taxon>
        <taxon>Agaricomycetes</taxon>
        <taxon>Polyporales</taxon>
        <taxon>Cerrenaceae</taxon>
        <taxon>Somion</taxon>
    </lineage>
</organism>
<dbReference type="InterPro" id="IPR000262">
    <property type="entry name" value="FMN-dep_DH"/>
</dbReference>
<dbReference type="InterPro" id="IPR037396">
    <property type="entry name" value="FMN_HAD"/>
</dbReference>
<protein>
    <recommendedName>
        <fullName evidence="4">FMN hydroxy acid dehydrogenase domain-containing protein</fullName>
    </recommendedName>
</protein>
<dbReference type="SUPFAM" id="SSF51395">
    <property type="entry name" value="FMN-linked oxidoreductases"/>
    <property type="match status" value="1"/>
</dbReference>
<comment type="cofactor">
    <cofactor evidence="1">
        <name>FMN</name>
        <dbReference type="ChEBI" id="CHEBI:58210"/>
    </cofactor>
</comment>
<dbReference type="InterPro" id="IPR013785">
    <property type="entry name" value="Aldolase_TIM"/>
</dbReference>
<evidence type="ECO:0000313" key="5">
    <source>
        <dbReference type="EMBL" id="CAL1709936.1"/>
    </source>
</evidence>
<gene>
    <name evidence="5" type="ORF">GFSPODELE1_LOCUS7580</name>
</gene>
<feature type="domain" description="FMN hydroxy acid dehydrogenase" evidence="4">
    <location>
        <begin position="30"/>
        <end position="427"/>
    </location>
</feature>
<dbReference type="Pfam" id="PF01070">
    <property type="entry name" value="FMN_dh"/>
    <property type="match status" value="1"/>
</dbReference>
<proteinExistence type="inferred from homology"/>
<dbReference type="PANTHER" id="PTHR10578:SF75">
    <property type="entry name" value="L-LACTATE DEHYDROGENASE (AFU_ORTHOLOGUE AFUA_4G07050)"/>
    <property type="match status" value="1"/>
</dbReference>
<evidence type="ECO:0000313" key="6">
    <source>
        <dbReference type="Proteomes" id="UP001497453"/>
    </source>
</evidence>
<reference evidence="6" key="1">
    <citation type="submission" date="2024-04" db="EMBL/GenBank/DDBJ databases">
        <authorList>
            <person name="Shaw F."/>
            <person name="Minotto A."/>
        </authorList>
    </citation>
    <scope>NUCLEOTIDE SEQUENCE [LARGE SCALE GENOMIC DNA]</scope>
</reference>
<dbReference type="Gene3D" id="3.20.20.70">
    <property type="entry name" value="Aldolase class I"/>
    <property type="match status" value="1"/>
</dbReference>
<dbReference type="PIRSF" id="PIRSF000138">
    <property type="entry name" value="Al-hdrx_acd_dh"/>
    <property type="match status" value="1"/>
</dbReference>
<keyword evidence="2" id="KW-0560">Oxidoreductase</keyword>
<evidence type="ECO:0000256" key="1">
    <source>
        <dbReference type="ARBA" id="ARBA00001917"/>
    </source>
</evidence>
<sequence>MDPNNKPKGPSPHYSLYQREIFKRGGTTGEFPSFSVHPEELQESTKKKLNDRGYFYANSNAGLGWTDRANREAFYKWRIVPRALVDTNVRDMTTTLFGHRIPAPIMFAPIGINKLYTTLGELVPAKIAGELGIPYCLSTAASQPIEAVAEANEKGASVHNESNSVHEYDGPNGGNATSPRFFQLYMGHDDDITLSLLNRAWKSGFDVLMLTTDTWQLGWRPTDMSIANYVFYYPNPVGNEVGSSDPVFMKKHSRELAEDTGKWIDSCVWHGKAHTWDKIKWLIGEWHKISGGRPFVIKGIQCEADALKALEVSCEGIVVTNHAGRQVDGAVASLEVLPEIVQAVGDKMTILYDSGVRTGSDVFKALALGAHAVMVGRLYVWGMSHEGESGCRHVMKSLLADLDITMTVGGYPSIEKDVRGNKEALRYNPHGVPPRGEYARL</sequence>
<evidence type="ECO:0000256" key="3">
    <source>
        <dbReference type="ARBA" id="ARBA00024042"/>
    </source>
</evidence>
<accession>A0ABP1DQ17</accession>
<dbReference type="InterPro" id="IPR012133">
    <property type="entry name" value="Alpha-hydoxy_acid_DH_FMN"/>
</dbReference>
<keyword evidence="6" id="KW-1185">Reference proteome</keyword>
<dbReference type="PANTHER" id="PTHR10578">
    <property type="entry name" value="S -2-HYDROXY-ACID OXIDASE-RELATED"/>
    <property type="match status" value="1"/>
</dbReference>
<dbReference type="PROSITE" id="PS51349">
    <property type="entry name" value="FMN_HYDROXY_ACID_DH_2"/>
    <property type="match status" value="1"/>
</dbReference>
<evidence type="ECO:0000256" key="2">
    <source>
        <dbReference type="ARBA" id="ARBA00023002"/>
    </source>
</evidence>
<evidence type="ECO:0000259" key="4">
    <source>
        <dbReference type="PROSITE" id="PS51349"/>
    </source>
</evidence>
<dbReference type="EMBL" id="OZ037948">
    <property type="protein sequence ID" value="CAL1709936.1"/>
    <property type="molecule type" value="Genomic_DNA"/>
</dbReference>
<dbReference type="Proteomes" id="UP001497453">
    <property type="component" value="Chromosome 5"/>
</dbReference>
<name>A0ABP1DQ17_9APHY</name>
<comment type="similarity">
    <text evidence="3">Belongs to the FMN-dependent alpha-hydroxy acid dehydrogenase family.</text>
</comment>